<organism evidence="10 11">
    <name type="scientific">Marinihelvus fidelis</name>
    <dbReference type="NCBI Taxonomy" id="2613842"/>
    <lineage>
        <taxon>Bacteria</taxon>
        <taxon>Pseudomonadati</taxon>
        <taxon>Pseudomonadota</taxon>
        <taxon>Gammaproteobacteria</taxon>
        <taxon>Chromatiales</taxon>
        <taxon>Wenzhouxiangellaceae</taxon>
        <taxon>Marinihelvus</taxon>
    </lineage>
</organism>
<evidence type="ECO:0000256" key="8">
    <source>
        <dbReference type="PIRSR" id="PIRSR038994-3"/>
    </source>
</evidence>
<dbReference type="GO" id="GO:0006046">
    <property type="term" value="P:N-acetylglucosamine catabolic process"/>
    <property type="evidence" value="ECO:0007669"/>
    <property type="project" value="TreeGrafter"/>
</dbReference>
<feature type="binding site" evidence="7">
    <location>
        <position position="254"/>
    </location>
    <ligand>
        <name>substrate</name>
    </ligand>
</feature>
<accession>A0A5N0TDL1</accession>
<sequence>MIHNASTLTAITDARVVTPDGIRDDLAVMVRGGRIVDLVPATAVGDAKVIDLLGSYLLPGFVDTQVNGGGGVLFNDDPSPGTVRTIARAHARYGTTGLLATLVSDHLDVVERGRKAVDAVIRDGEQTVIGLHIEGPFINTERRGVHDAERIRPLTRATAERLAPLELGPTLITVAPEMAEPGAIRALVKRGFIVAAGHSAASHEQVAAAIDEGLTGFTHLYNAMSQLTVREPGVVGAALDSDNTYAGFIADGVHVAAACARIALRCKGPERLMLVTDAMPAVGTSQTTFELLGETITVEDGVYRDRHGALAGSSLDMATAVRGMMRLTGCDLVTAATMAATTPAHFLGLQRERGAIAPGLAADFAILDHELRPVATITGGLTAWSKNEEPLH</sequence>
<dbReference type="AlphaFoldDB" id="A0A5N0TDL1"/>
<name>A0A5N0TDL1_9GAMM</name>
<dbReference type="InterPro" id="IPR003764">
    <property type="entry name" value="GlcNAc_6-P_deAcase"/>
</dbReference>
<keyword evidence="3 5" id="KW-0378">Hydrolase</keyword>
<dbReference type="PANTHER" id="PTHR11113:SF14">
    <property type="entry name" value="N-ACETYLGLUCOSAMINE-6-PHOSPHATE DEACETYLASE"/>
    <property type="match status" value="1"/>
</dbReference>
<dbReference type="NCBIfam" id="TIGR00221">
    <property type="entry name" value="nagA"/>
    <property type="match status" value="1"/>
</dbReference>
<feature type="binding site" evidence="8">
    <location>
        <position position="198"/>
    </location>
    <ligand>
        <name>Zn(2+)</name>
        <dbReference type="ChEBI" id="CHEBI:29105"/>
    </ligand>
</feature>
<evidence type="ECO:0000256" key="3">
    <source>
        <dbReference type="ARBA" id="ARBA00022801"/>
    </source>
</evidence>
<reference evidence="10 11" key="1">
    <citation type="submission" date="2019-09" db="EMBL/GenBank/DDBJ databases">
        <title>Wenzhouxiangella sp. Genome sequencing and assembly.</title>
        <authorList>
            <person name="Zhang R."/>
        </authorList>
    </citation>
    <scope>NUCLEOTIDE SEQUENCE [LARGE SCALE GENOMIC DNA]</scope>
    <source>
        <strain evidence="10 11">W260</strain>
    </source>
</reference>
<feature type="binding site" evidence="7">
    <location>
        <position position="145"/>
    </location>
    <ligand>
        <name>substrate</name>
    </ligand>
</feature>
<feature type="binding site" evidence="8">
    <location>
        <position position="134"/>
    </location>
    <ligand>
        <name>Zn(2+)</name>
        <dbReference type="ChEBI" id="CHEBI:29105"/>
    </ligand>
</feature>
<dbReference type="Pfam" id="PF01979">
    <property type="entry name" value="Amidohydro_1"/>
    <property type="match status" value="1"/>
</dbReference>
<evidence type="ECO:0000256" key="6">
    <source>
        <dbReference type="PIRSR" id="PIRSR038994-1"/>
    </source>
</evidence>
<feature type="binding site" evidence="7">
    <location>
        <begin position="310"/>
        <end position="312"/>
    </location>
    <ligand>
        <name>substrate</name>
    </ligand>
</feature>
<evidence type="ECO:0000256" key="4">
    <source>
        <dbReference type="ARBA" id="ARBA00023277"/>
    </source>
</evidence>
<feature type="active site" description="Proton donor/acceptor" evidence="6">
    <location>
        <position position="277"/>
    </location>
</feature>
<evidence type="ECO:0000313" key="10">
    <source>
        <dbReference type="EMBL" id="KAA9132781.1"/>
    </source>
</evidence>
<feature type="domain" description="Amidohydrolase-related" evidence="9">
    <location>
        <begin position="56"/>
        <end position="377"/>
    </location>
</feature>
<evidence type="ECO:0000259" key="9">
    <source>
        <dbReference type="Pfam" id="PF01979"/>
    </source>
</evidence>
<evidence type="ECO:0000256" key="7">
    <source>
        <dbReference type="PIRSR" id="PIRSR038994-2"/>
    </source>
</evidence>
<comment type="caution">
    <text evidence="10">The sequence shown here is derived from an EMBL/GenBank/DDBJ whole genome shotgun (WGS) entry which is preliminary data.</text>
</comment>
<dbReference type="RefSeq" id="WP_150863503.1">
    <property type="nucleotide sequence ID" value="NZ_VYXP01000003.1"/>
</dbReference>
<comment type="cofactor">
    <cofactor evidence="8">
        <name>a divalent metal cation</name>
        <dbReference type="ChEBI" id="CHEBI:60240"/>
    </cofactor>
    <text evidence="8">Binds 1 divalent metal cation per subunit.</text>
</comment>
<dbReference type="GO" id="GO:0008448">
    <property type="term" value="F:N-acetylglucosamine-6-phosphate deacetylase activity"/>
    <property type="evidence" value="ECO:0007669"/>
    <property type="project" value="UniProtKB-EC"/>
</dbReference>
<comment type="similarity">
    <text evidence="1 5">Belongs to the metallo-dependent hydrolases superfamily. NagA family.</text>
</comment>
<keyword evidence="4 5" id="KW-0119">Carbohydrate metabolism</keyword>
<dbReference type="Gene3D" id="2.30.40.10">
    <property type="entry name" value="Urease, subunit C, domain 1"/>
    <property type="match status" value="1"/>
</dbReference>
<evidence type="ECO:0000313" key="11">
    <source>
        <dbReference type="Proteomes" id="UP000325372"/>
    </source>
</evidence>
<dbReference type="CDD" id="cd00854">
    <property type="entry name" value="NagA"/>
    <property type="match status" value="1"/>
</dbReference>
<dbReference type="SUPFAM" id="SSF51556">
    <property type="entry name" value="Metallo-dependent hydrolases"/>
    <property type="match status" value="1"/>
</dbReference>
<dbReference type="InterPro" id="IPR032466">
    <property type="entry name" value="Metal_Hydrolase"/>
</dbReference>
<dbReference type="SUPFAM" id="SSF51338">
    <property type="entry name" value="Composite domain of metallo-dependent hydrolases"/>
    <property type="match status" value="1"/>
</dbReference>
<keyword evidence="11" id="KW-1185">Reference proteome</keyword>
<dbReference type="PIRSF" id="PIRSF038994">
    <property type="entry name" value="NagA"/>
    <property type="match status" value="1"/>
</dbReference>
<feature type="binding site" evidence="8">
    <location>
        <position position="219"/>
    </location>
    <ligand>
        <name>Zn(2+)</name>
        <dbReference type="ChEBI" id="CHEBI:29105"/>
    </ligand>
</feature>
<dbReference type="EMBL" id="VYXP01000003">
    <property type="protein sequence ID" value="KAA9132781.1"/>
    <property type="molecule type" value="Genomic_DNA"/>
</dbReference>
<dbReference type="InterPro" id="IPR011059">
    <property type="entry name" value="Metal-dep_hydrolase_composite"/>
</dbReference>
<protein>
    <submittedName>
        <fullName evidence="10">N-acetylglucosamine-6-phosphate deacetylase</fullName>
        <ecNumber evidence="10">3.5.1.25</ecNumber>
    </submittedName>
</protein>
<feature type="binding site" evidence="7">
    <location>
        <position position="230"/>
    </location>
    <ligand>
        <name>substrate</name>
    </ligand>
</feature>
<evidence type="ECO:0000256" key="5">
    <source>
        <dbReference type="PIRNR" id="PIRNR038994"/>
    </source>
</evidence>
<dbReference type="InterPro" id="IPR006680">
    <property type="entry name" value="Amidohydro-rel"/>
</dbReference>
<dbReference type="EC" id="3.5.1.25" evidence="10"/>
<keyword evidence="2 8" id="KW-0479">Metal-binding</keyword>
<gene>
    <name evidence="10" type="primary">nagA</name>
    <name evidence="10" type="ORF">F3N42_06110</name>
</gene>
<dbReference type="GO" id="GO:0046872">
    <property type="term" value="F:metal ion binding"/>
    <property type="evidence" value="ECO:0007669"/>
    <property type="project" value="UniProtKB-KW"/>
</dbReference>
<dbReference type="Proteomes" id="UP000325372">
    <property type="component" value="Unassembled WGS sequence"/>
</dbReference>
<feature type="binding site" evidence="7">
    <location>
        <begin position="222"/>
        <end position="223"/>
    </location>
    <ligand>
        <name>substrate</name>
    </ligand>
</feature>
<evidence type="ECO:0000256" key="2">
    <source>
        <dbReference type="ARBA" id="ARBA00022723"/>
    </source>
</evidence>
<proteinExistence type="inferred from homology"/>
<dbReference type="PANTHER" id="PTHR11113">
    <property type="entry name" value="N-ACETYLGLUCOSAMINE-6-PHOSPHATE DEACETYLASE"/>
    <property type="match status" value="1"/>
</dbReference>
<dbReference type="Gene3D" id="3.20.20.140">
    <property type="entry name" value="Metal-dependent hydrolases"/>
    <property type="match status" value="1"/>
</dbReference>
<evidence type="ECO:0000256" key="1">
    <source>
        <dbReference type="ARBA" id="ARBA00010716"/>
    </source>
</evidence>